<dbReference type="AlphaFoldDB" id="A0A1W6MNP3"/>
<evidence type="ECO:0000256" key="1">
    <source>
        <dbReference type="SAM" id="SignalP"/>
    </source>
</evidence>
<reference evidence="3 4" key="1">
    <citation type="submission" date="2016-11" db="EMBL/GenBank/DDBJ databases">
        <title>Trade-off between light-utilization and light-protection in marine flavobacteria.</title>
        <authorList>
            <person name="Kumagai Y."/>
        </authorList>
    </citation>
    <scope>NUCLEOTIDE SEQUENCE [LARGE SCALE GENOMIC DNA]</scope>
    <source>
        <strain evidence="3 4">JCM 13191</strain>
    </source>
</reference>
<dbReference type="RefSeq" id="WP_085767931.1">
    <property type="nucleotide sequence ID" value="NZ_CP019344.1"/>
</dbReference>
<feature type="domain" description="DUF6438" evidence="2">
    <location>
        <begin position="153"/>
        <end position="267"/>
    </location>
</feature>
<evidence type="ECO:0000259" key="2">
    <source>
        <dbReference type="Pfam" id="PF20033"/>
    </source>
</evidence>
<dbReference type="EMBL" id="CP019344">
    <property type="protein sequence ID" value="ARN79126.1"/>
    <property type="molecule type" value="Genomic_DNA"/>
</dbReference>
<evidence type="ECO:0000313" key="3">
    <source>
        <dbReference type="EMBL" id="ARN79126.1"/>
    </source>
</evidence>
<dbReference type="OrthoDB" id="7172369at2"/>
<protein>
    <recommendedName>
        <fullName evidence="2">DUF6438 domain-containing protein</fullName>
    </recommendedName>
</protein>
<feature type="chain" id="PRO_5012596934" description="DUF6438 domain-containing protein" evidence="1">
    <location>
        <begin position="20"/>
        <end position="282"/>
    </location>
</feature>
<dbReference type="InterPro" id="IPR045497">
    <property type="entry name" value="DUF6438"/>
</dbReference>
<gene>
    <name evidence="3" type="ORF">BST97_14665</name>
</gene>
<evidence type="ECO:0000313" key="4">
    <source>
        <dbReference type="Proteomes" id="UP000193431"/>
    </source>
</evidence>
<keyword evidence="4" id="KW-1185">Reference proteome</keyword>
<organism evidence="3 4">
    <name type="scientific">Nonlabens spongiae</name>
    <dbReference type="NCBI Taxonomy" id="331648"/>
    <lineage>
        <taxon>Bacteria</taxon>
        <taxon>Pseudomonadati</taxon>
        <taxon>Bacteroidota</taxon>
        <taxon>Flavobacteriia</taxon>
        <taxon>Flavobacteriales</taxon>
        <taxon>Flavobacteriaceae</taxon>
        <taxon>Nonlabens</taxon>
    </lineage>
</organism>
<proteinExistence type="predicted"/>
<feature type="signal peptide" evidence="1">
    <location>
        <begin position="1"/>
        <end position="19"/>
    </location>
</feature>
<sequence>MKYLQILAIVILCASCASTSTDQTIDLQGKWLEKHGADVKNVNTRQDNSEMIPQMPQAFRYNGFQIINDRYDNYTGFQEVVSDSSGGRSLKYYGHLTDYRLSGDSLEIYNPITKKYYLKGVLDVQNDDSVILVKRGDSTRYERQIIENYENFDRIELDASRCFGTCPNFSISISQKGDINFEGKAYTPLKGKYVSQASFPLVDYVFSKFEQQPILKYQDRYEDGGTDQQTITLRFYQAGKLVKTIEDYGTASPQELLWAIQPLKNLYLRDELNWERIQKENN</sequence>
<dbReference type="STRING" id="331648.BST97_14665"/>
<accession>A0A1W6MNP3</accession>
<dbReference type="Pfam" id="PF20033">
    <property type="entry name" value="DUF6438"/>
    <property type="match status" value="1"/>
</dbReference>
<dbReference type="Proteomes" id="UP000193431">
    <property type="component" value="Chromosome"/>
</dbReference>
<name>A0A1W6MNP3_9FLAO</name>
<keyword evidence="1" id="KW-0732">Signal</keyword>